<dbReference type="EMBL" id="JAPEIS010000005">
    <property type="protein sequence ID" value="KAJ8066138.1"/>
    <property type="molecule type" value="Genomic_DNA"/>
</dbReference>
<reference evidence="1" key="1">
    <citation type="submission" date="2022-11" db="EMBL/GenBank/DDBJ databases">
        <title>Genome Resource of Sclerotinia nivalis Strain SnTB1, a Plant Pathogen Isolated from American Ginseng.</title>
        <authorList>
            <person name="Fan S."/>
        </authorList>
    </citation>
    <scope>NUCLEOTIDE SEQUENCE</scope>
    <source>
        <strain evidence="1">SnTB1</strain>
    </source>
</reference>
<proteinExistence type="predicted"/>
<organism evidence="1 2">
    <name type="scientific">Sclerotinia nivalis</name>
    <dbReference type="NCBI Taxonomy" id="352851"/>
    <lineage>
        <taxon>Eukaryota</taxon>
        <taxon>Fungi</taxon>
        <taxon>Dikarya</taxon>
        <taxon>Ascomycota</taxon>
        <taxon>Pezizomycotina</taxon>
        <taxon>Leotiomycetes</taxon>
        <taxon>Helotiales</taxon>
        <taxon>Sclerotiniaceae</taxon>
        <taxon>Sclerotinia</taxon>
    </lineage>
</organism>
<dbReference type="AlphaFoldDB" id="A0A9X0DML4"/>
<comment type="caution">
    <text evidence="1">The sequence shown here is derived from an EMBL/GenBank/DDBJ whole genome shotgun (WGS) entry which is preliminary data.</text>
</comment>
<protein>
    <submittedName>
        <fullName evidence="1">Uncharacterized protein</fullName>
    </submittedName>
</protein>
<dbReference type="Proteomes" id="UP001152300">
    <property type="component" value="Unassembled WGS sequence"/>
</dbReference>
<sequence length="76" mass="8372">MAILAHSALRHHWYQGQVSGGAYERSMSEWLSPFDTLRQKDSVVTTKGKNVVRNAKTRLITNAGKWASGGGMLKPS</sequence>
<evidence type="ECO:0000313" key="2">
    <source>
        <dbReference type="Proteomes" id="UP001152300"/>
    </source>
</evidence>
<keyword evidence="2" id="KW-1185">Reference proteome</keyword>
<evidence type="ECO:0000313" key="1">
    <source>
        <dbReference type="EMBL" id="KAJ8066138.1"/>
    </source>
</evidence>
<gene>
    <name evidence="1" type="ORF">OCU04_005229</name>
</gene>
<name>A0A9X0DML4_9HELO</name>
<accession>A0A9X0DML4</accession>